<keyword evidence="8" id="KW-1185">Reference proteome</keyword>
<dbReference type="Gene3D" id="3.90.1310.10">
    <property type="entry name" value="Penicillin-binding protein 2a (Domain 2)"/>
    <property type="match status" value="1"/>
</dbReference>
<evidence type="ECO:0000256" key="2">
    <source>
        <dbReference type="ARBA" id="ARBA00007171"/>
    </source>
</evidence>
<evidence type="ECO:0000259" key="6">
    <source>
        <dbReference type="Pfam" id="PF03717"/>
    </source>
</evidence>
<comment type="similarity">
    <text evidence="2">Belongs to the transpeptidase family.</text>
</comment>
<dbReference type="KEGG" id="ima:PO878_12025"/>
<dbReference type="AlphaFoldDB" id="A0AAF0BQS1"/>
<dbReference type="GO" id="GO:0005886">
    <property type="term" value="C:plasma membrane"/>
    <property type="evidence" value="ECO:0007669"/>
    <property type="project" value="TreeGrafter"/>
</dbReference>
<name>A0AAF0BQS1_9ACTN</name>
<feature type="domain" description="Penicillin-binding protein transpeptidase" evidence="5">
    <location>
        <begin position="240"/>
        <end position="550"/>
    </location>
</feature>
<dbReference type="InterPro" id="IPR005311">
    <property type="entry name" value="PBP_dimer"/>
</dbReference>
<evidence type="ECO:0000259" key="5">
    <source>
        <dbReference type="Pfam" id="PF00905"/>
    </source>
</evidence>
<dbReference type="Proteomes" id="UP001216390">
    <property type="component" value="Chromosome"/>
</dbReference>
<dbReference type="InterPro" id="IPR050515">
    <property type="entry name" value="Beta-lactam/transpept"/>
</dbReference>
<accession>A0AAF0BQS1</accession>
<dbReference type="SUPFAM" id="SSF56519">
    <property type="entry name" value="Penicillin binding protein dimerisation domain"/>
    <property type="match status" value="1"/>
</dbReference>
<dbReference type="RefSeq" id="WP_272734751.1">
    <property type="nucleotide sequence ID" value="NZ_CP116942.1"/>
</dbReference>
<feature type="compositionally biased region" description="Acidic residues" evidence="4">
    <location>
        <begin position="612"/>
        <end position="627"/>
    </location>
</feature>
<dbReference type="PANTHER" id="PTHR30627">
    <property type="entry name" value="PEPTIDOGLYCAN D,D-TRANSPEPTIDASE"/>
    <property type="match status" value="1"/>
</dbReference>
<dbReference type="GO" id="GO:0071555">
    <property type="term" value="P:cell wall organization"/>
    <property type="evidence" value="ECO:0007669"/>
    <property type="project" value="TreeGrafter"/>
</dbReference>
<dbReference type="Pfam" id="PF00905">
    <property type="entry name" value="Transpeptidase"/>
    <property type="match status" value="1"/>
</dbReference>
<proteinExistence type="inferred from homology"/>
<dbReference type="SUPFAM" id="SSF56601">
    <property type="entry name" value="beta-lactamase/transpeptidase-like"/>
    <property type="match status" value="1"/>
</dbReference>
<feature type="domain" description="Penicillin-binding protein dimerisation" evidence="6">
    <location>
        <begin position="49"/>
        <end position="189"/>
    </location>
</feature>
<dbReference type="GO" id="GO:0008658">
    <property type="term" value="F:penicillin binding"/>
    <property type="evidence" value="ECO:0007669"/>
    <property type="project" value="InterPro"/>
</dbReference>
<protein>
    <submittedName>
        <fullName evidence="7">Penicillin-binding protein 2</fullName>
    </submittedName>
</protein>
<feature type="compositionally biased region" description="Low complexity" evidence="4">
    <location>
        <begin position="597"/>
        <end position="611"/>
    </location>
</feature>
<gene>
    <name evidence="7" type="ORF">PO878_12025</name>
</gene>
<keyword evidence="3" id="KW-0472">Membrane</keyword>
<evidence type="ECO:0000256" key="3">
    <source>
        <dbReference type="ARBA" id="ARBA00023136"/>
    </source>
</evidence>
<dbReference type="InterPro" id="IPR036138">
    <property type="entry name" value="PBP_dimer_sf"/>
</dbReference>
<evidence type="ECO:0000313" key="8">
    <source>
        <dbReference type="Proteomes" id="UP001216390"/>
    </source>
</evidence>
<organism evidence="7 8">
    <name type="scientific">Iamia majanohamensis</name>
    <dbReference type="NCBI Taxonomy" id="467976"/>
    <lineage>
        <taxon>Bacteria</taxon>
        <taxon>Bacillati</taxon>
        <taxon>Actinomycetota</taxon>
        <taxon>Acidimicrobiia</taxon>
        <taxon>Acidimicrobiales</taxon>
        <taxon>Iamiaceae</taxon>
        <taxon>Iamia</taxon>
    </lineage>
</organism>
<dbReference type="Gene3D" id="3.30.450.330">
    <property type="match status" value="1"/>
</dbReference>
<evidence type="ECO:0000256" key="1">
    <source>
        <dbReference type="ARBA" id="ARBA00004370"/>
    </source>
</evidence>
<dbReference type="InterPro" id="IPR001460">
    <property type="entry name" value="PCN-bd_Tpept"/>
</dbReference>
<dbReference type="PANTHER" id="PTHR30627:SF1">
    <property type="entry name" value="PEPTIDOGLYCAN D,D-TRANSPEPTIDASE FTSI"/>
    <property type="match status" value="1"/>
</dbReference>
<dbReference type="Gene3D" id="3.40.710.10">
    <property type="entry name" value="DD-peptidase/beta-lactamase superfamily"/>
    <property type="match status" value="1"/>
</dbReference>
<feature type="region of interest" description="Disordered" evidence="4">
    <location>
        <begin position="563"/>
        <end position="636"/>
    </location>
</feature>
<comment type="subcellular location">
    <subcellularLocation>
        <location evidence="1">Membrane</location>
    </subcellularLocation>
</comment>
<reference evidence="7" key="1">
    <citation type="submission" date="2023-01" db="EMBL/GenBank/DDBJ databases">
        <title>The diversity of Class Acidimicrobiia in South China Sea sediment environments and the proposal of Iamia marina sp. nov., a novel species of the genus Iamia.</title>
        <authorList>
            <person name="He Y."/>
            <person name="Tian X."/>
        </authorList>
    </citation>
    <scope>NUCLEOTIDE SEQUENCE</scope>
    <source>
        <strain evidence="7">DSM 19957</strain>
    </source>
</reference>
<dbReference type="EMBL" id="CP116942">
    <property type="protein sequence ID" value="WCO65226.1"/>
    <property type="molecule type" value="Genomic_DNA"/>
</dbReference>
<evidence type="ECO:0000313" key="7">
    <source>
        <dbReference type="EMBL" id="WCO65226.1"/>
    </source>
</evidence>
<dbReference type="InterPro" id="IPR012338">
    <property type="entry name" value="Beta-lactam/transpept-like"/>
</dbReference>
<evidence type="ECO:0000256" key="4">
    <source>
        <dbReference type="SAM" id="MobiDB-lite"/>
    </source>
</evidence>
<dbReference type="Pfam" id="PF03717">
    <property type="entry name" value="PBP_dimer"/>
    <property type="match status" value="1"/>
</dbReference>
<sequence length="636" mass="66256">MLRRRLLTLPVLSLVLLGVVGVRLVDVQVRHPDRYLAEGEDQRIASVTLPAGRGALVDRDGQALALSVPRRTVYADPSIIDDPGAVAAQLAPLLHVDRLELQDRMTGEGRFSVLARVLDDDVADTVEALDIRGIGTFLEYKRERPSDDLARSVVGTVSGDGSAGISGLELQLDDLLTGTPGEVTYERSKAPGGGAIAGTRRRIQEAQPGAQVSLTLDQALQYETERILAEHLERAGAEGGTAIISRPSTGEVLALANLSRDEETGAFDPSANNLGLTTVYEPGSVNKVITVAGALEEGLVTPDTVWSVPDELEVGDHVFTDSHPHPTTDWSITDIVATSSNVGTIMLGQGLGGDRLDEYLRRFGFGSGTGVDFPAESHGLLLDAEDYRDQSTALGSVPIGQGVSVTALQMLQAFNVLANDGTYVPARLVREVTRADGTVEPVPSEEPHRVVSATTAASVRAMMEQVVSRGTGQAAAVPGYSVAGKTGTARKPQPDGGYEDEDGRMHYVATFVGLLPAENPDLSILVAVDEPDPSRSIYAGDVAAPAFSELARWAVRDLDIPPAAGGSVSEVPDLSDSARDVTDAVIPPSGAREEDATGTAGDGASDPGATGDDADDAVDAVDADGDGAADAAGDGG</sequence>